<sequence length="103" mass="11893">MQRGCIACSSFALALPRFTMPSHCFFWEPFFFSPSHFNCCAVTDLSPECIQRGVNGQNLRLMRGIRILLLRRFWVFGLSDGLLFWFFLAPRASIPDVFLLLLL</sequence>
<protein>
    <submittedName>
        <fullName evidence="1">Uncharacterized protein</fullName>
    </submittedName>
</protein>
<evidence type="ECO:0000313" key="1">
    <source>
        <dbReference type="EMBL" id="MOY35425.1"/>
    </source>
</evidence>
<dbReference type="EMBL" id="GHJT01001454">
    <property type="protein sequence ID" value="MOY35425.1"/>
    <property type="molecule type" value="Transcribed_RNA"/>
</dbReference>
<reference evidence="1" key="1">
    <citation type="submission" date="2019-04" db="EMBL/GenBank/DDBJ databases">
        <title>An insight into the mialome of Ixodes scapularis.</title>
        <authorList>
            <person name="Ribeiro J.M."/>
            <person name="Mather T.N."/>
            <person name="Karim S."/>
        </authorList>
    </citation>
    <scope>NUCLEOTIDE SEQUENCE</scope>
</reference>
<dbReference type="AlphaFoldDB" id="A0A4D5RE89"/>
<accession>A0A4D5RE89</accession>
<organism evidence="1">
    <name type="scientific">Ixodes scapularis</name>
    <name type="common">Black-legged tick</name>
    <name type="synonym">Deer tick</name>
    <dbReference type="NCBI Taxonomy" id="6945"/>
    <lineage>
        <taxon>Eukaryota</taxon>
        <taxon>Metazoa</taxon>
        <taxon>Ecdysozoa</taxon>
        <taxon>Arthropoda</taxon>
        <taxon>Chelicerata</taxon>
        <taxon>Arachnida</taxon>
        <taxon>Acari</taxon>
        <taxon>Parasitiformes</taxon>
        <taxon>Ixodida</taxon>
        <taxon>Ixodoidea</taxon>
        <taxon>Ixodidae</taxon>
        <taxon>Ixodinae</taxon>
        <taxon>Ixodes</taxon>
    </lineage>
</organism>
<proteinExistence type="predicted"/>
<name>A0A4D5RE89_IXOSC</name>